<protein>
    <submittedName>
        <fullName evidence="1">Uncharacterized protein</fullName>
    </submittedName>
</protein>
<keyword evidence="2" id="KW-1185">Reference proteome</keyword>
<organism evidence="1 2">
    <name type="scientific">Gymnopilus dilepis</name>
    <dbReference type="NCBI Taxonomy" id="231916"/>
    <lineage>
        <taxon>Eukaryota</taxon>
        <taxon>Fungi</taxon>
        <taxon>Dikarya</taxon>
        <taxon>Basidiomycota</taxon>
        <taxon>Agaricomycotina</taxon>
        <taxon>Agaricomycetes</taxon>
        <taxon>Agaricomycetidae</taxon>
        <taxon>Agaricales</taxon>
        <taxon>Agaricineae</taxon>
        <taxon>Hymenogastraceae</taxon>
        <taxon>Gymnopilus</taxon>
    </lineage>
</organism>
<dbReference type="EMBL" id="NHYE01004385">
    <property type="protein sequence ID" value="PPQ84890.1"/>
    <property type="molecule type" value="Genomic_DNA"/>
</dbReference>
<reference evidence="1 2" key="1">
    <citation type="journal article" date="2018" name="Evol. Lett.">
        <title>Horizontal gene cluster transfer increased hallucinogenic mushroom diversity.</title>
        <authorList>
            <person name="Reynolds H.T."/>
            <person name="Vijayakumar V."/>
            <person name="Gluck-Thaler E."/>
            <person name="Korotkin H.B."/>
            <person name="Matheny P.B."/>
            <person name="Slot J.C."/>
        </authorList>
    </citation>
    <scope>NUCLEOTIDE SEQUENCE [LARGE SCALE GENOMIC DNA]</scope>
    <source>
        <strain evidence="1 2">SRW20</strain>
    </source>
</reference>
<sequence length="122" mass="13508">MFCSPGVMLNYARNTAVIVQTPAPTKHPKDPSSRTTRIIQTLNPLKFDTAHQQLFDISGLPRPSFSVAHTDPNTDSKFPSFRINYHFNQSEAKKDFDPFPPGTVGTLYYRAPAPGEPELCGG</sequence>
<name>A0A409X2B5_9AGAR</name>
<dbReference type="Proteomes" id="UP000284706">
    <property type="component" value="Unassembled WGS sequence"/>
</dbReference>
<proteinExistence type="predicted"/>
<dbReference type="AlphaFoldDB" id="A0A409X2B5"/>
<evidence type="ECO:0000313" key="2">
    <source>
        <dbReference type="Proteomes" id="UP000284706"/>
    </source>
</evidence>
<comment type="caution">
    <text evidence="1">The sequence shown here is derived from an EMBL/GenBank/DDBJ whole genome shotgun (WGS) entry which is preliminary data.</text>
</comment>
<evidence type="ECO:0000313" key="1">
    <source>
        <dbReference type="EMBL" id="PPQ84890.1"/>
    </source>
</evidence>
<gene>
    <name evidence="1" type="ORF">CVT26_008739</name>
</gene>
<feature type="non-terminal residue" evidence="1">
    <location>
        <position position="122"/>
    </location>
</feature>
<accession>A0A409X2B5</accession>
<dbReference type="InParanoid" id="A0A409X2B5"/>